<name>A0ABT2VQP1_9ALTE</name>
<evidence type="ECO:0000256" key="1">
    <source>
        <dbReference type="HAMAP-Rule" id="MF_01523"/>
    </source>
</evidence>
<dbReference type="SUPFAM" id="SSF53335">
    <property type="entry name" value="S-adenosyl-L-methionine-dependent methyltransferases"/>
    <property type="match status" value="1"/>
</dbReference>
<feature type="binding site" evidence="1">
    <location>
        <begin position="121"/>
        <end position="122"/>
    </location>
    <ligand>
        <name>S-adenosyl-L-methionine</name>
        <dbReference type="ChEBI" id="CHEBI:59789"/>
    </ligand>
</feature>
<feature type="binding site" evidence="1">
    <location>
        <begin position="105"/>
        <end position="106"/>
    </location>
    <ligand>
        <name>S-adenosyl-L-methionine</name>
        <dbReference type="ChEBI" id="CHEBI:59789"/>
    </ligand>
</feature>
<organism evidence="2 3">
    <name type="scientific">Alteromonas salexigens</name>
    <dbReference type="NCBI Taxonomy" id="2982530"/>
    <lineage>
        <taxon>Bacteria</taxon>
        <taxon>Pseudomonadati</taxon>
        <taxon>Pseudomonadota</taxon>
        <taxon>Gammaproteobacteria</taxon>
        <taxon>Alteromonadales</taxon>
        <taxon>Alteromonadaceae</taxon>
        <taxon>Alteromonas/Salinimonas group</taxon>
        <taxon>Alteromonas</taxon>
    </lineage>
</organism>
<reference evidence="3" key="1">
    <citation type="submission" date="2023-07" db="EMBL/GenBank/DDBJ databases">
        <title>Study on multiphase classification of strain Alteromonas salexigens isolated from the Yellow Sea.</title>
        <authorList>
            <person name="Sun L."/>
        </authorList>
    </citation>
    <scope>NUCLEOTIDE SEQUENCE [LARGE SCALE GENOMIC DNA]</scope>
    <source>
        <strain evidence="3">ASW11-19</strain>
    </source>
</reference>
<dbReference type="PANTHER" id="PTHR36112">
    <property type="entry name" value="RIBOSOMAL RNA SMALL SUBUNIT METHYLTRANSFERASE J"/>
    <property type="match status" value="1"/>
</dbReference>
<dbReference type="Pfam" id="PF04445">
    <property type="entry name" value="SAM_MT"/>
    <property type="match status" value="1"/>
</dbReference>
<dbReference type="GO" id="GO:0032259">
    <property type="term" value="P:methylation"/>
    <property type="evidence" value="ECO:0007669"/>
    <property type="project" value="UniProtKB-KW"/>
</dbReference>
<keyword evidence="3" id="KW-1185">Reference proteome</keyword>
<dbReference type="InterPro" id="IPR007536">
    <property type="entry name" value="16SrRNA_methylTrfase_J"/>
</dbReference>
<dbReference type="Proteomes" id="UP001209257">
    <property type="component" value="Unassembled WGS sequence"/>
</dbReference>
<dbReference type="HAMAP" id="MF_01523">
    <property type="entry name" value="16SrRNA_methyltr_J"/>
    <property type="match status" value="1"/>
</dbReference>
<keyword evidence="1" id="KW-0963">Cytoplasm</keyword>
<dbReference type="EC" id="2.1.1.242" evidence="1"/>
<keyword evidence="1" id="KW-0698">rRNA processing</keyword>
<accession>A0ABT2VQP1</accession>
<keyword evidence="1" id="KW-0808">Transferase</keyword>
<dbReference type="RefSeq" id="WP_262993687.1">
    <property type="nucleotide sequence ID" value="NZ_JAOTJC010000007.1"/>
</dbReference>
<comment type="function">
    <text evidence="1">Specifically methylates the guanosine in position 1516 of 16S rRNA.</text>
</comment>
<feature type="binding site" evidence="1">
    <location>
        <position position="173"/>
    </location>
    <ligand>
        <name>S-adenosyl-L-methionine</name>
        <dbReference type="ChEBI" id="CHEBI:59789"/>
    </ligand>
</feature>
<keyword evidence="1 2" id="KW-0489">Methyltransferase</keyword>
<dbReference type="Gene3D" id="3.40.50.150">
    <property type="entry name" value="Vaccinia Virus protein VP39"/>
    <property type="match status" value="1"/>
</dbReference>
<comment type="caution">
    <text evidence="1">Lacks conserved residue(s) required for the propagation of feature annotation.</text>
</comment>
<comment type="subcellular location">
    <subcellularLocation>
        <location evidence="1">Cytoplasm</location>
    </subcellularLocation>
</comment>
<dbReference type="EMBL" id="JAOTJC010000007">
    <property type="protein sequence ID" value="MCU7554758.1"/>
    <property type="molecule type" value="Genomic_DNA"/>
</dbReference>
<comment type="catalytic activity">
    <reaction evidence="1">
        <text>guanosine(1516) in 16S rRNA + S-adenosyl-L-methionine = N(2)-methylguanosine(1516) in 16S rRNA + S-adenosyl-L-homocysteine + H(+)</text>
        <dbReference type="Rhea" id="RHEA:43220"/>
        <dbReference type="Rhea" id="RHEA-COMP:10412"/>
        <dbReference type="Rhea" id="RHEA-COMP:10413"/>
        <dbReference type="ChEBI" id="CHEBI:15378"/>
        <dbReference type="ChEBI" id="CHEBI:57856"/>
        <dbReference type="ChEBI" id="CHEBI:59789"/>
        <dbReference type="ChEBI" id="CHEBI:74269"/>
        <dbReference type="ChEBI" id="CHEBI:74481"/>
        <dbReference type="EC" id="2.1.1.242"/>
    </reaction>
</comment>
<dbReference type="CDD" id="cd02440">
    <property type="entry name" value="AdoMet_MTases"/>
    <property type="match status" value="1"/>
</dbReference>
<gene>
    <name evidence="1" type="primary">rsmJ</name>
    <name evidence="2" type="ORF">OCL06_09115</name>
</gene>
<comment type="caution">
    <text evidence="2">The sequence shown here is derived from an EMBL/GenBank/DDBJ whole genome shotgun (WGS) entry which is preliminary data.</text>
</comment>
<proteinExistence type="inferred from homology"/>
<protein>
    <recommendedName>
        <fullName evidence="1">Ribosomal RNA small subunit methyltransferase J</fullName>
        <ecNumber evidence="1">2.1.1.242</ecNumber>
    </recommendedName>
    <alternativeName>
        <fullName evidence="1">16S rRNA m2G1516 methyltransferase</fullName>
    </alternativeName>
    <alternativeName>
        <fullName evidence="1">rRNA (guanine-N(2)-)-methyltransferase</fullName>
    </alternativeName>
</protein>
<dbReference type="PANTHER" id="PTHR36112:SF1">
    <property type="entry name" value="RIBOSOMAL RNA SMALL SUBUNIT METHYLTRANSFERASE J"/>
    <property type="match status" value="1"/>
</dbReference>
<comment type="similarity">
    <text evidence="1">Belongs to the methyltransferase superfamily. RsmJ family.</text>
</comment>
<dbReference type="GO" id="GO:0008168">
    <property type="term" value="F:methyltransferase activity"/>
    <property type="evidence" value="ECO:0007669"/>
    <property type="project" value="UniProtKB-KW"/>
</dbReference>
<dbReference type="InterPro" id="IPR029063">
    <property type="entry name" value="SAM-dependent_MTases_sf"/>
</dbReference>
<evidence type="ECO:0000313" key="3">
    <source>
        <dbReference type="Proteomes" id="UP001209257"/>
    </source>
</evidence>
<sequence>MPESMQLYIADPQLEDHARQLADRWGFVVSAQPPAEFGLLLDEQGLSLKDFSEPKLHPVRVDFLSGSSIYRKQHGGGKGEPIVKAIGLKGHTDYHVVDATPGLGRDAFVLASVGCRVTLIERSAVVAALLEDGIRRLASADSELAGRFSLHHGNSAQVMQYWDAERVDAVFLDPMFPHKKKSALVKKEMRIFQQLVGPDDDAGDLLSPACALAHYRVAVKRPNHAGALNDTPPTMAISGKKHRFDVYITKTA</sequence>
<evidence type="ECO:0000313" key="2">
    <source>
        <dbReference type="EMBL" id="MCU7554758.1"/>
    </source>
</evidence>
<keyword evidence="1" id="KW-0949">S-adenosyl-L-methionine</keyword>